<proteinExistence type="predicted"/>
<dbReference type="OrthoDB" id="4119964at2"/>
<dbReference type="RefSeq" id="WP_143563798.1">
    <property type="nucleotide sequence ID" value="NZ_BMPL01000005.1"/>
</dbReference>
<dbReference type="AlphaFoldDB" id="A0A553JRC5"/>
<evidence type="ECO:0000313" key="1">
    <source>
        <dbReference type="EMBL" id="TRY15010.1"/>
    </source>
</evidence>
<dbReference type="Proteomes" id="UP000318126">
    <property type="component" value="Unassembled WGS sequence"/>
</dbReference>
<reference evidence="2" key="1">
    <citation type="submission" date="2019-07" db="EMBL/GenBank/DDBJ databases">
        <title>Shewanella sp. YLB-08 draft genomic sequence.</title>
        <authorList>
            <person name="Yu L."/>
        </authorList>
    </citation>
    <scope>NUCLEOTIDE SEQUENCE [LARGE SCALE GENOMIC DNA]</scope>
    <source>
        <strain evidence="2">JCM 20706</strain>
    </source>
</reference>
<comment type="caution">
    <text evidence="1">The sequence shown here is derived from an EMBL/GenBank/DDBJ whole genome shotgun (WGS) entry which is preliminary data.</text>
</comment>
<sequence>MRLYKYRGFDNLEFALDIFVNKRLFAADFKTLNDPMEGRYIYSKGMLTKESISLIRGRKSEYKLLSLSETPANMLMWSYYSEGHKGFAVGVKVTDKHVSIEPVDYVDDLKLEIIEDGDIAKNILTRKLKFWSHEEEHRVFTHGSPFVAVDVQELIFGINTEPRHVELLTSIAKKFCPAIQVRQLKRTDIEMGELGEDEI</sequence>
<accession>A0A553JRC5</accession>
<organism evidence="1 2">
    <name type="scientific">Shewanella hanedai</name>
    <name type="common">Alteromonas hanedai</name>
    <dbReference type="NCBI Taxonomy" id="25"/>
    <lineage>
        <taxon>Bacteria</taxon>
        <taxon>Pseudomonadati</taxon>
        <taxon>Pseudomonadota</taxon>
        <taxon>Gammaproteobacteria</taxon>
        <taxon>Alteromonadales</taxon>
        <taxon>Shewanellaceae</taxon>
        <taxon>Shewanella</taxon>
    </lineage>
</organism>
<protein>
    <submittedName>
        <fullName evidence="1">DUF2971 domain-containing protein</fullName>
    </submittedName>
</protein>
<name>A0A553JRC5_SHEHA</name>
<dbReference type="EMBL" id="VKGK01000006">
    <property type="protein sequence ID" value="TRY15010.1"/>
    <property type="molecule type" value="Genomic_DNA"/>
</dbReference>
<keyword evidence="2" id="KW-1185">Reference proteome</keyword>
<evidence type="ECO:0000313" key="2">
    <source>
        <dbReference type="Proteomes" id="UP000318126"/>
    </source>
</evidence>
<gene>
    <name evidence="1" type="ORF">FN961_06745</name>
</gene>